<dbReference type="EMBL" id="PQXI01000007">
    <property type="protein sequence ID" value="TGO30141.1"/>
    <property type="molecule type" value="Genomic_DNA"/>
</dbReference>
<reference evidence="1 2" key="1">
    <citation type="submission" date="2017-12" db="EMBL/GenBank/DDBJ databases">
        <title>Comparative genomics of Botrytis spp.</title>
        <authorList>
            <person name="Valero-Jimenez C.A."/>
            <person name="Tapia P."/>
            <person name="Veloso J."/>
            <person name="Silva-Moreno E."/>
            <person name="Staats M."/>
            <person name="Valdes J.H."/>
            <person name="Van Kan J.A.L."/>
        </authorList>
    </citation>
    <scope>NUCLEOTIDE SEQUENCE [LARGE SCALE GENOMIC DNA]</scope>
    <source>
        <strain evidence="1 2">Bp0003</strain>
    </source>
</reference>
<keyword evidence="2" id="KW-1185">Reference proteome</keyword>
<name>A0A4Z1G7L5_9HELO</name>
<evidence type="ECO:0000313" key="2">
    <source>
        <dbReference type="Proteomes" id="UP000297910"/>
    </source>
</evidence>
<evidence type="ECO:0000313" key="1">
    <source>
        <dbReference type="EMBL" id="TGO30141.1"/>
    </source>
</evidence>
<proteinExistence type="predicted"/>
<accession>A0A4Z1G7L5</accession>
<gene>
    <name evidence="1" type="ORF">BPAE_0007g00170</name>
</gene>
<protein>
    <submittedName>
        <fullName evidence="1">Uncharacterized protein</fullName>
    </submittedName>
</protein>
<dbReference type="Proteomes" id="UP000297910">
    <property type="component" value="Unassembled WGS sequence"/>
</dbReference>
<organism evidence="1 2">
    <name type="scientific">Botrytis paeoniae</name>
    <dbReference type="NCBI Taxonomy" id="278948"/>
    <lineage>
        <taxon>Eukaryota</taxon>
        <taxon>Fungi</taxon>
        <taxon>Dikarya</taxon>
        <taxon>Ascomycota</taxon>
        <taxon>Pezizomycotina</taxon>
        <taxon>Leotiomycetes</taxon>
        <taxon>Helotiales</taxon>
        <taxon>Sclerotiniaceae</taxon>
        <taxon>Botrytis</taxon>
    </lineage>
</organism>
<comment type="caution">
    <text evidence="1">The sequence shown here is derived from an EMBL/GenBank/DDBJ whole genome shotgun (WGS) entry which is preliminary data.</text>
</comment>
<sequence length="118" mass="13356">MEYDAQSKVQKLIGVAVENLEWDEIEDAKGLTVIHRKFLYEGLKVARNNGKDIALYHARDSLSFYNIGSGTVTMDEGPDIRVSVSYRMLKSACKAGVVLRWEDYESPGRPGCRLRDLM</sequence>
<dbReference type="AlphaFoldDB" id="A0A4Z1G7L5"/>